<feature type="region of interest" description="Disordered" evidence="1">
    <location>
        <begin position="134"/>
        <end position="166"/>
    </location>
</feature>
<comment type="caution">
    <text evidence="3">The sequence shown here is derived from an EMBL/GenBank/DDBJ whole genome shotgun (WGS) entry which is preliminary data.</text>
</comment>
<keyword evidence="2" id="KW-0472">Membrane</keyword>
<keyword evidence="4" id="KW-1185">Reference proteome</keyword>
<keyword evidence="2" id="KW-1133">Transmembrane helix</keyword>
<dbReference type="Proteomes" id="UP000555564">
    <property type="component" value="Unassembled WGS sequence"/>
</dbReference>
<evidence type="ECO:0000256" key="1">
    <source>
        <dbReference type="SAM" id="MobiDB-lite"/>
    </source>
</evidence>
<evidence type="ECO:0000313" key="4">
    <source>
        <dbReference type="Proteomes" id="UP000555564"/>
    </source>
</evidence>
<evidence type="ECO:0000256" key="2">
    <source>
        <dbReference type="SAM" id="Phobius"/>
    </source>
</evidence>
<proteinExistence type="predicted"/>
<dbReference type="RefSeq" id="WP_184981088.1">
    <property type="nucleotide sequence ID" value="NZ_BAAALO010000054.1"/>
</dbReference>
<accession>A0A7X0IDR5</accession>
<name>A0A7X0IDR5_9ACTN</name>
<keyword evidence="2" id="KW-0812">Transmembrane</keyword>
<sequence>MRRVGAGPVLLRGLRGVLLVGLLGMIGGGAMRWFSTRRTRTGTGGAASRWFVVTIYRRPEEVVPGGRLPEPLARFGDSIEFQVREAPGGRGTELAVRPLTPPAGGVDQVLARLGGQQTRLALRRALREAKCLAETGEVLRAEPPRPRPAPVDKATDEAFERAGRRP</sequence>
<dbReference type="EMBL" id="JACHIU010000001">
    <property type="protein sequence ID" value="MBB6473385.1"/>
    <property type="molecule type" value="Genomic_DNA"/>
</dbReference>
<organism evidence="3 4">
    <name type="scientific">Sphaerisporangium rubeum</name>
    <dbReference type="NCBI Taxonomy" id="321317"/>
    <lineage>
        <taxon>Bacteria</taxon>
        <taxon>Bacillati</taxon>
        <taxon>Actinomycetota</taxon>
        <taxon>Actinomycetes</taxon>
        <taxon>Streptosporangiales</taxon>
        <taxon>Streptosporangiaceae</taxon>
        <taxon>Sphaerisporangium</taxon>
    </lineage>
</organism>
<feature type="compositionally biased region" description="Basic and acidic residues" evidence="1">
    <location>
        <begin position="134"/>
        <end position="145"/>
    </location>
</feature>
<dbReference type="Gene3D" id="3.30.530.20">
    <property type="match status" value="1"/>
</dbReference>
<evidence type="ECO:0000313" key="3">
    <source>
        <dbReference type="EMBL" id="MBB6473385.1"/>
    </source>
</evidence>
<protein>
    <submittedName>
        <fullName evidence="3">Uncharacterized protein</fullName>
    </submittedName>
</protein>
<feature type="transmembrane region" description="Helical" evidence="2">
    <location>
        <begin position="12"/>
        <end position="34"/>
    </location>
</feature>
<dbReference type="AlphaFoldDB" id="A0A7X0IDR5"/>
<feature type="compositionally biased region" description="Basic and acidic residues" evidence="1">
    <location>
        <begin position="153"/>
        <end position="166"/>
    </location>
</feature>
<reference evidence="3 4" key="1">
    <citation type="submission" date="2020-08" db="EMBL/GenBank/DDBJ databases">
        <title>Sequencing the genomes of 1000 actinobacteria strains.</title>
        <authorList>
            <person name="Klenk H.-P."/>
        </authorList>
    </citation>
    <scope>NUCLEOTIDE SEQUENCE [LARGE SCALE GENOMIC DNA]</scope>
    <source>
        <strain evidence="3 4">DSM 44936</strain>
    </source>
</reference>
<gene>
    <name evidence="3" type="ORF">BJ992_002816</name>
</gene>
<dbReference type="InterPro" id="IPR023393">
    <property type="entry name" value="START-like_dom_sf"/>
</dbReference>